<protein>
    <recommendedName>
        <fullName evidence="1">UBC core domain-containing protein</fullName>
    </recommendedName>
</protein>
<organism evidence="2 3">
    <name type="scientific">Ilex paraguariensis</name>
    <name type="common">yerba mate</name>
    <dbReference type="NCBI Taxonomy" id="185542"/>
    <lineage>
        <taxon>Eukaryota</taxon>
        <taxon>Viridiplantae</taxon>
        <taxon>Streptophyta</taxon>
        <taxon>Embryophyta</taxon>
        <taxon>Tracheophyta</taxon>
        <taxon>Spermatophyta</taxon>
        <taxon>Magnoliopsida</taxon>
        <taxon>eudicotyledons</taxon>
        <taxon>Gunneridae</taxon>
        <taxon>Pentapetalae</taxon>
        <taxon>asterids</taxon>
        <taxon>campanulids</taxon>
        <taxon>Aquifoliales</taxon>
        <taxon>Aquifoliaceae</taxon>
        <taxon>Ilex</taxon>
    </lineage>
</organism>
<dbReference type="AlphaFoldDB" id="A0ABC8TR61"/>
<dbReference type="SUPFAM" id="SSF54495">
    <property type="entry name" value="UBC-like"/>
    <property type="match status" value="1"/>
</dbReference>
<dbReference type="EMBL" id="CAUOFW020005280">
    <property type="protein sequence ID" value="CAK9169379.1"/>
    <property type="molecule type" value="Genomic_DNA"/>
</dbReference>
<evidence type="ECO:0000313" key="3">
    <source>
        <dbReference type="Proteomes" id="UP001642360"/>
    </source>
</evidence>
<gene>
    <name evidence="2" type="ORF">ILEXP_LOCUS38821</name>
</gene>
<keyword evidence="3" id="KW-1185">Reference proteome</keyword>
<dbReference type="Pfam" id="PF00179">
    <property type="entry name" value="UQ_con"/>
    <property type="match status" value="1"/>
</dbReference>
<evidence type="ECO:0000313" key="2">
    <source>
        <dbReference type="EMBL" id="CAK9169379.1"/>
    </source>
</evidence>
<name>A0ABC8TR61_9AQUA</name>
<evidence type="ECO:0000259" key="1">
    <source>
        <dbReference type="PROSITE" id="PS50127"/>
    </source>
</evidence>
<dbReference type="PROSITE" id="PS50127">
    <property type="entry name" value="UBC_2"/>
    <property type="match status" value="1"/>
</dbReference>
<comment type="caution">
    <text evidence="2">The sequence shown here is derived from an EMBL/GenBank/DDBJ whole genome shotgun (WGS) entry which is preliminary data.</text>
</comment>
<dbReference type="InterPro" id="IPR016135">
    <property type="entry name" value="UBQ-conjugating_enzyme/RWD"/>
</dbReference>
<dbReference type="Gene3D" id="3.10.110.10">
    <property type="entry name" value="Ubiquitin Conjugating Enzyme"/>
    <property type="match status" value="1"/>
</dbReference>
<sequence>MSTTTKYMATIAKTCRFKPVAMGIWHSICRCPARLSQAEVAPIPNDTCGHFYLLCLFRSLEYNVKTINEDSISPFTVEFHGPKESIYEGGVWKVRVELPDDYPFKSPSVGFMNKIFHPNIDYP</sequence>
<dbReference type="InterPro" id="IPR000608">
    <property type="entry name" value="UBC"/>
</dbReference>
<reference evidence="2 3" key="1">
    <citation type="submission" date="2024-02" db="EMBL/GenBank/DDBJ databases">
        <authorList>
            <person name="Vignale AGUSTIN F."/>
            <person name="Sosa J E."/>
            <person name="Modenutti C."/>
        </authorList>
    </citation>
    <scope>NUCLEOTIDE SEQUENCE [LARGE SCALE GENOMIC DNA]</scope>
</reference>
<feature type="domain" description="UBC core" evidence="1">
    <location>
        <begin position="31"/>
        <end position="123"/>
    </location>
</feature>
<dbReference type="PANTHER" id="PTHR24068">
    <property type="entry name" value="UBIQUITIN-CONJUGATING ENZYME E2"/>
    <property type="match status" value="1"/>
</dbReference>
<proteinExistence type="predicted"/>
<accession>A0ABC8TR61</accession>
<dbReference type="Proteomes" id="UP001642360">
    <property type="component" value="Unassembled WGS sequence"/>
</dbReference>